<evidence type="ECO:0000256" key="11">
    <source>
        <dbReference type="PIRSR" id="PIRSR601621-4"/>
    </source>
</evidence>
<dbReference type="PRINTS" id="PR00458">
    <property type="entry name" value="PEROXIDASE"/>
</dbReference>
<comment type="cofactor">
    <cofactor evidence="9">
        <name>heme b</name>
        <dbReference type="ChEBI" id="CHEBI:60344"/>
    </cofactor>
    <text evidence="9">Binds 1 heme b (iron(II)-protoporphyrin IX) group per subunit.</text>
</comment>
<keyword evidence="3 9" id="KW-0349">Heme</keyword>
<feature type="binding site" description="axial binding residue" evidence="9">
    <location>
        <position position="256"/>
    </location>
    <ligand>
        <name>heme b</name>
        <dbReference type="ChEBI" id="CHEBI:60344"/>
    </ligand>
    <ligandPart>
        <name>Fe</name>
        <dbReference type="ChEBI" id="CHEBI:18248"/>
    </ligandPart>
</feature>
<feature type="binding site" evidence="9">
    <location>
        <position position="257"/>
    </location>
    <ligand>
        <name>Ca(2+)</name>
        <dbReference type="ChEBI" id="CHEBI:29108"/>
        <label>2</label>
    </ligand>
</feature>
<evidence type="ECO:0000259" key="13">
    <source>
        <dbReference type="PROSITE" id="PS50873"/>
    </source>
</evidence>
<evidence type="ECO:0000256" key="7">
    <source>
        <dbReference type="ARBA" id="ARBA00023180"/>
    </source>
</evidence>
<dbReference type="Gene3D" id="1.10.420.10">
    <property type="entry name" value="Peroxidase, domain 2"/>
    <property type="match status" value="1"/>
</dbReference>
<keyword evidence="7" id="KW-0325">Glycoprotein</keyword>
<evidence type="ECO:0000256" key="2">
    <source>
        <dbReference type="ARBA" id="ARBA00022559"/>
    </source>
</evidence>
<comment type="caution">
    <text evidence="14">The sequence shown here is derived from an EMBL/GenBank/DDBJ whole genome shotgun (WGS) entry which is preliminary data.</text>
</comment>
<evidence type="ECO:0000313" key="14">
    <source>
        <dbReference type="EMBL" id="KAF2029725.1"/>
    </source>
</evidence>
<dbReference type="PRINTS" id="PR00462">
    <property type="entry name" value="LIGNINASE"/>
</dbReference>
<evidence type="ECO:0000256" key="1">
    <source>
        <dbReference type="ARBA" id="ARBA00006089"/>
    </source>
</evidence>
<feature type="disulfide bond" evidence="11">
    <location>
        <begin position="99"/>
        <end position="352"/>
    </location>
</feature>
<dbReference type="Gene3D" id="1.10.520.10">
    <property type="match status" value="1"/>
</dbReference>
<feature type="binding site" evidence="9">
    <location>
        <position position="148"/>
    </location>
    <ligand>
        <name>Ca(2+)</name>
        <dbReference type="ChEBI" id="CHEBI:29108"/>
        <label>1</label>
    </ligand>
</feature>
<organism evidence="14 15">
    <name type="scientific">Setomelanomma holmii</name>
    <dbReference type="NCBI Taxonomy" id="210430"/>
    <lineage>
        <taxon>Eukaryota</taxon>
        <taxon>Fungi</taxon>
        <taxon>Dikarya</taxon>
        <taxon>Ascomycota</taxon>
        <taxon>Pezizomycotina</taxon>
        <taxon>Dothideomycetes</taxon>
        <taxon>Pleosporomycetidae</taxon>
        <taxon>Pleosporales</taxon>
        <taxon>Pleosporineae</taxon>
        <taxon>Phaeosphaeriaceae</taxon>
        <taxon>Setomelanomma</taxon>
    </lineage>
</organism>
<keyword evidence="5 12" id="KW-0560">Oxidoreductase</keyword>
<keyword evidence="12" id="KW-0732">Signal</keyword>
<gene>
    <name evidence="14" type="ORF">EK21DRAFT_100953</name>
</gene>
<dbReference type="PANTHER" id="PTHR31356">
    <property type="entry name" value="THYLAKOID LUMENAL 29 KDA PROTEIN, CHLOROPLASTIC-RELATED"/>
    <property type="match status" value="1"/>
</dbReference>
<sequence>MRSLSYLSYLLLACAPLIDAHPGMGEMMTEMKRAVAREKRQSSKELIGDLATLADSKLTSIGKDIKAILLDQKDAESTERDASIPVGAIGSAACKADLCCHWKWLAYEMTAKFNGTSGRCSKFARQAVRLGFHDAGVWSKTSGYGGADGSILLSNEMTRADNNGLSAIADQTKSWYNKYNQYGMSMADIIQFGATVATVVCPLGPRIRSFVGRKDNSKAGPTGLLPGEKDSADTLLNLFSAKTIDAHDLVTLVGAHTTSQQHFVNTSRDGDPQDTTPGIWDVAFYPQTTNNPPPRVLKFQSDINLSKDSRTIGEWQEFSGSGGQDHWNEDYAKAYTRLSLLGVNNINDLQECTKVMPDRRASFVSEDQVILDRWLQGEFNQLNNMVDDAIQLTGVTSG</sequence>
<dbReference type="GO" id="GO:0034599">
    <property type="term" value="P:cellular response to oxidative stress"/>
    <property type="evidence" value="ECO:0007669"/>
    <property type="project" value="InterPro"/>
</dbReference>
<dbReference type="SUPFAM" id="SSF48113">
    <property type="entry name" value="Heme-dependent peroxidases"/>
    <property type="match status" value="1"/>
</dbReference>
<evidence type="ECO:0000313" key="15">
    <source>
        <dbReference type="Proteomes" id="UP000799777"/>
    </source>
</evidence>
<dbReference type="InterPro" id="IPR002016">
    <property type="entry name" value="Haem_peroxidase"/>
</dbReference>
<feature type="chain" id="PRO_5040532746" description="Peroxidase" evidence="12">
    <location>
        <begin position="21"/>
        <end position="398"/>
    </location>
</feature>
<feature type="active site" description="Proton acceptor" evidence="8">
    <location>
        <position position="133"/>
    </location>
</feature>
<dbReference type="GO" id="GO:0046872">
    <property type="term" value="F:metal ion binding"/>
    <property type="evidence" value="ECO:0007669"/>
    <property type="project" value="UniProtKB-UniRule"/>
</dbReference>
<dbReference type="Pfam" id="PF00141">
    <property type="entry name" value="peroxidase"/>
    <property type="match status" value="1"/>
</dbReference>
<feature type="binding site" evidence="9">
    <location>
        <position position="134"/>
    </location>
    <ligand>
        <name>Ca(2+)</name>
        <dbReference type="ChEBI" id="CHEBI:29108"/>
        <label>1</label>
    </ligand>
</feature>
<feature type="binding site" evidence="9">
    <location>
        <position position="274"/>
    </location>
    <ligand>
        <name>Ca(2+)</name>
        <dbReference type="ChEBI" id="CHEBI:29108"/>
        <label>2</label>
    </ligand>
</feature>
<feature type="signal peptide" evidence="12">
    <location>
        <begin position="1"/>
        <end position="20"/>
    </location>
</feature>
<comment type="cofactor">
    <cofactor evidence="9 12">
        <name>Ca(2+)</name>
        <dbReference type="ChEBI" id="CHEBI:29108"/>
    </cofactor>
    <text evidence="9 12">Binds 2 calcium ions per subunit.</text>
</comment>
<dbReference type="InterPro" id="IPR019794">
    <property type="entry name" value="Peroxidases_AS"/>
</dbReference>
<feature type="binding site" evidence="9">
    <location>
        <position position="281"/>
    </location>
    <ligand>
        <name>Ca(2+)</name>
        <dbReference type="ChEBI" id="CHEBI:29108"/>
        <label>2</label>
    </ligand>
</feature>
<dbReference type="EMBL" id="ML978197">
    <property type="protein sequence ID" value="KAF2029725.1"/>
    <property type="molecule type" value="Genomic_DNA"/>
</dbReference>
<dbReference type="PROSITE" id="PS00436">
    <property type="entry name" value="PEROXIDASE_2"/>
    <property type="match status" value="1"/>
</dbReference>
<keyword evidence="11" id="KW-1015">Disulfide bond</keyword>
<dbReference type="InterPro" id="IPR001621">
    <property type="entry name" value="Ligninase"/>
</dbReference>
<keyword evidence="4 9" id="KW-0479">Metal-binding</keyword>
<dbReference type="GO" id="GO:0004601">
    <property type="term" value="F:peroxidase activity"/>
    <property type="evidence" value="ECO:0007669"/>
    <property type="project" value="UniProtKB-KW"/>
</dbReference>
<feature type="binding site" evidence="9">
    <location>
        <position position="150"/>
    </location>
    <ligand>
        <name>Ca(2+)</name>
        <dbReference type="ChEBI" id="CHEBI:29108"/>
        <label>1</label>
    </ligand>
</feature>
<evidence type="ECO:0000256" key="10">
    <source>
        <dbReference type="PIRSR" id="PIRSR601621-3"/>
    </source>
</evidence>
<reference evidence="14" key="1">
    <citation type="journal article" date="2020" name="Stud. Mycol.">
        <title>101 Dothideomycetes genomes: a test case for predicting lifestyles and emergence of pathogens.</title>
        <authorList>
            <person name="Haridas S."/>
            <person name="Albert R."/>
            <person name="Binder M."/>
            <person name="Bloem J."/>
            <person name="Labutti K."/>
            <person name="Salamov A."/>
            <person name="Andreopoulos B."/>
            <person name="Baker S."/>
            <person name="Barry K."/>
            <person name="Bills G."/>
            <person name="Bluhm B."/>
            <person name="Cannon C."/>
            <person name="Castanera R."/>
            <person name="Culley D."/>
            <person name="Daum C."/>
            <person name="Ezra D."/>
            <person name="Gonzalez J."/>
            <person name="Henrissat B."/>
            <person name="Kuo A."/>
            <person name="Liang C."/>
            <person name="Lipzen A."/>
            <person name="Lutzoni F."/>
            <person name="Magnuson J."/>
            <person name="Mondo S."/>
            <person name="Nolan M."/>
            <person name="Ohm R."/>
            <person name="Pangilinan J."/>
            <person name="Park H.-J."/>
            <person name="Ramirez L."/>
            <person name="Alfaro M."/>
            <person name="Sun H."/>
            <person name="Tritt A."/>
            <person name="Yoshinaga Y."/>
            <person name="Zwiers L.-H."/>
            <person name="Turgeon B."/>
            <person name="Goodwin S."/>
            <person name="Spatafora J."/>
            <person name="Crous P."/>
            <person name="Grigoriev I."/>
        </authorList>
    </citation>
    <scope>NUCLEOTIDE SEQUENCE</scope>
    <source>
        <strain evidence="14">CBS 110217</strain>
    </source>
</reference>
<dbReference type="PANTHER" id="PTHR31356:SF66">
    <property type="entry name" value="CATALASE-PEROXIDASE"/>
    <property type="match status" value="1"/>
</dbReference>
<protein>
    <recommendedName>
        <fullName evidence="12">Peroxidase</fullName>
        <ecNumber evidence="12">1.11.1.-</ecNumber>
    </recommendedName>
</protein>
<dbReference type="EC" id="1.11.1.-" evidence="12"/>
<dbReference type="AlphaFoldDB" id="A0A9P4H8K4"/>
<dbReference type="FunFam" id="1.10.520.10:FF:000021">
    <property type="entry name" value="Peroxidase"/>
    <property type="match status" value="1"/>
</dbReference>
<feature type="site" description="Transition state stabilizer" evidence="10">
    <location>
        <position position="129"/>
    </location>
</feature>
<feature type="disulfide bond" evidence="11">
    <location>
        <begin position="120"/>
        <end position="201"/>
    </location>
</feature>
<dbReference type="Proteomes" id="UP000799777">
    <property type="component" value="Unassembled WGS sequence"/>
</dbReference>
<dbReference type="InterPro" id="IPR010255">
    <property type="entry name" value="Haem_peroxidase_sf"/>
</dbReference>
<keyword evidence="15" id="KW-1185">Reference proteome</keyword>
<dbReference type="GO" id="GO:0042744">
    <property type="term" value="P:hydrogen peroxide catabolic process"/>
    <property type="evidence" value="ECO:0007669"/>
    <property type="project" value="TreeGrafter"/>
</dbReference>
<feature type="binding site" evidence="9">
    <location>
        <position position="276"/>
    </location>
    <ligand>
        <name>Ca(2+)</name>
        <dbReference type="ChEBI" id="CHEBI:29108"/>
        <label>2</label>
    </ligand>
</feature>
<evidence type="ECO:0000256" key="8">
    <source>
        <dbReference type="PIRSR" id="PIRSR601621-1"/>
    </source>
</evidence>
<dbReference type="InterPro" id="IPR044831">
    <property type="entry name" value="Ccp1-like"/>
</dbReference>
<evidence type="ECO:0000256" key="3">
    <source>
        <dbReference type="ARBA" id="ARBA00022617"/>
    </source>
</evidence>
<keyword evidence="2 12" id="KW-0575">Peroxidase</keyword>
<evidence type="ECO:0000256" key="12">
    <source>
        <dbReference type="RuleBase" id="RU363051"/>
    </source>
</evidence>
<evidence type="ECO:0000256" key="6">
    <source>
        <dbReference type="ARBA" id="ARBA00023004"/>
    </source>
</evidence>
<dbReference type="GO" id="GO:0000302">
    <property type="term" value="P:response to reactive oxygen species"/>
    <property type="evidence" value="ECO:0007669"/>
    <property type="project" value="TreeGrafter"/>
</dbReference>
<proteinExistence type="inferred from homology"/>
<evidence type="ECO:0000256" key="9">
    <source>
        <dbReference type="PIRSR" id="PIRSR601621-2"/>
    </source>
</evidence>
<accession>A0A9P4H8K4</accession>
<evidence type="ECO:0000256" key="4">
    <source>
        <dbReference type="ARBA" id="ARBA00022723"/>
    </source>
</evidence>
<keyword evidence="9 12" id="KW-0106">Calcium</keyword>
<feature type="binding site" evidence="9">
    <location>
        <position position="146"/>
    </location>
    <ligand>
        <name>Ca(2+)</name>
        <dbReference type="ChEBI" id="CHEBI:29108"/>
        <label>1</label>
    </ligand>
</feature>
<keyword evidence="6 9" id="KW-0408">Iron</keyword>
<dbReference type="PROSITE" id="PS50873">
    <property type="entry name" value="PEROXIDASE_4"/>
    <property type="match status" value="1"/>
</dbReference>
<evidence type="ECO:0000256" key="5">
    <source>
        <dbReference type="ARBA" id="ARBA00023002"/>
    </source>
</evidence>
<dbReference type="GO" id="GO:0020037">
    <property type="term" value="F:heme binding"/>
    <property type="evidence" value="ECO:0007669"/>
    <property type="project" value="UniProtKB-UniRule"/>
</dbReference>
<dbReference type="OrthoDB" id="2113341at2759"/>
<comment type="similarity">
    <text evidence="1 12">Belongs to the peroxidase family. Ligninase subfamily.</text>
</comment>
<name>A0A9P4H8K4_9PLEO</name>
<feature type="domain" description="Plant heme peroxidase family profile" evidence="13">
    <location>
        <begin position="146"/>
        <end position="387"/>
    </location>
</feature>